<dbReference type="Proteomes" id="UP000316714">
    <property type="component" value="Unassembled WGS sequence"/>
</dbReference>
<dbReference type="AlphaFoldDB" id="A0A5C5VHZ5"/>
<proteinExistence type="inferred from homology"/>
<evidence type="ECO:0000256" key="7">
    <source>
        <dbReference type="ARBA" id="ARBA00023295"/>
    </source>
</evidence>
<evidence type="ECO:0000259" key="10">
    <source>
        <dbReference type="PROSITE" id="PS51760"/>
    </source>
</evidence>
<evidence type="ECO:0000256" key="8">
    <source>
        <dbReference type="ARBA" id="ARBA00023326"/>
    </source>
</evidence>
<dbReference type="SUPFAM" id="SSF63446">
    <property type="entry name" value="Type I dockerin domain"/>
    <property type="match status" value="1"/>
</dbReference>
<dbReference type="EC" id="3.2.1.8" evidence="9"/>
<evidence type="ECO:0000313" key="12">
    <source>
        <dbReference type="EMBL" id="TWT38264.1"/>
    </source>
</evidence>
<dbReference type="GO" id="GO:0031176">
    <property type="term" value="F:endo-1,4-beta-xylanase activity"/>
    <property type="evidence" value="ECO:0007669"/>
    <property type="project" value="UniProtKB-EC"/>
</dbReference>
<evidence type="ECO:0000256" key="1">
    <source>
        <dbReference type="ARBA" id="ARBA00000681"/>
    </source>
</evidence>
<keyword evidence="6 9" id="KW-0119">Carbohydrate metabolism</keyword>
<accession>A0A5C5VHZ5</accession>
<dbReference type="PROSITE" id="PS51760">
    <property type="entry name" value="GH10_2"/>
    <property type="match status" value="1"/>
</dbReference>
<keyword evidence="7 9" id="KW-0326">Glycosidase</keyword>
<dbReference type="Pfam" id="PF00331">
    <property type="entry name" value="Glyco_hydro_10"/>
    <property type="match status" value="1"/>
</dbReference>
<evidence type="ECO:0000256" key="6">
    <source>
        <dbReference type="ARBA" id="ARBA00023277"/>
    </source>
</evidence>
<evidence type="ECO:0000256" key="4">
    <source>
        <dbReference type="ARBA" id="ARBA00022729"/>
    </source>
</evidence>
<dbReference type="SMART" id="SM00633">
    <property type="entry name" value="Glyco_10"/>
    <property type="match status" value="1"/>
</dbReference>
<dbReference type="InterPro" id="IPR044846">
    <property type="entry name" value="GH10"/>
</dbReference>
<evidence type="ECO:0000259" key="11">
    <source>
        <dbReference type="PROSITE" id="PS51766"/>
    </source>
</evidence>
<comment type="similarity">
    <text evidence="2 9">Belongs to the glycosyl hydrolase 10 (cellulase F) family.</text>
</comment>
<dbReference type="SUPFAM" id="SSF51445">
    <property type="entry name" value="(Trans)glycosidases"/>
    <property type="match status" value="1"/>
</dbReference>
<keyword evidence="5 9" id="KW-0378">Hydrolase</keyword>
<dbReference type="RefSeq" id="WP_146565668.1">
    <property type="nucleotide sequence ID" value="NZ_SIHJ01000001.1"/>
</dbReference>
<protein>
    <recommendedName>
        <fullName evidence="9">Beta-xylanase</fullName>
        <ecNumber evidence="9">3.2.1.8</ecNumber>
    </recommendedName>
</protein>
<gene>
    <name evidence="12" type="primary">xynB_4</name>
    <name evidence="12" type="ORF">KOR34_32330</name>
</gene>
<organism evidence="12 13">
    <name type="scientific">Posidoniimonas corsicana</name>
    <dbReference type="NCBI Taxonomy" id="1938618"/>
    <lineage>
        <taxon>Bacteria</taxon>
        <taxon>Pseudomonadati</taxon>
        <taxon>Planctomycetota</taxon>
        <taxon>Planctomycetia</taxon>
        <taxon>Pirellulales</taxon>
        <taxon>Lacipirellulaceae</taxon>
        <taxon>Posidoniimonas</taxon>
    </lineage>
</organism>
<dbReference type="InterPro" id="IPR036439">
    <property type="entry name" value="Dockerin_dom_sf"/>
</dbReference>
<feature type="domain" description="GH10" evidence="10">
    <location>
        <begin position="239"/>
        <end position="538"/>
    </location>
</feature>
<keyword evidence="4" id="KW-0732">Signal</keyword>
<comment type="caution">
    <text evidence="12">The sequence shown here is derived from an EMBL/GenBank/DDBJ whole genome shotgun (WGS) entry which is preliminary data.</text>
</comment>
<name>A0A5C5VHZ5_9BACT</name>
<dbReference type="InterPro" id="IPR018247">
    <property type="entry name" value="EF_Hand_1_Ca_BS"/>
</dbReference>
<reference evidence="12 13" key="1">
    <citation type="submission" date="2019-02" db="EMBL/GenBank/DDBJ databases">
        <title>Deep-cultivation of Planctomycetes and their phenomic and genomic characterization uncovers novel biology.</title>
        <authorList>
            <person name="Wiegand S."/>
            <person name="Jogler M."/>
            <person name="Boedeker C."/>
            <person name="Pinto D."/>
            <person name="Vollmers J."/>
            <person name="Rivas-Marin E."/>
            <person name="Kohn T."/>
            <person name="Peeters S.H."/>
            <person name="Heuer A."/>
            <person name="Rast P."/>
            <person name="Oberbeckmann S."/>
            <person name="Bunk B."/>
            <person name="Jeske O."/>
            <person name="Meyerdierks A."/>
            <person name="Storesund J.E."/>
            <person name="Kallscheuer N."/>
            <person name="Luecker S."/>
            <person name="Lage O.M."/>
            <person name="Pohl T."/>
            <person name="Merkel B.J."/>
            <person name="Hornburger P."/>
            <person name="Mueller R.-W."/>
            <person name="Bruemmer F."/>
            <person name="Labrenz M."/>
            <person name="Spormann A.M."/>
            <person name="Op Den Camp H."/>
            <person name="Overmann J."/>
            <person name="Amann R."/>
            <person name="Jetten M.S.M."/>
            <person name="Mascher T."/>
            <person name="Medema M.H."/>
            <person name="Devos D.P."/>
            <person name="Kaster A.-K."/>
            <person name="Ovreas L."/>
            <person name="Rohde M."/>
            <person name="Galperin M.Y."/>
            <person name="Jogler C."/>
        </authorList>
    </citation>
    <scope>NUCLEOTIDE SEQUENCE [LARGE SCALE GENOMIC DNA]</scope>
    <source>
        <strain evidence="12 13">KOR34</strain>
    </source>
</reference>
<dbReference type="PANTHER" id="PTHR31490">
    <property type="entry name" value="GLYCOSYL HYDROLASE"/>
    <property type="match status" value="1"/>
</dbReference>
<keyword evidence="8 9" id="KW-0624">Polysaccharide degradation</keyword>
<dbReference type="Gene3D" id="3.20.20.80">
    <property type="entry name" value="Glycosidases"/>
    <property type="match status" value="1"/>
</dbReference>
<evidence type="ECO:0000256" key="3">
    <source>
        <dbReference type="ARBA" id="ARBA00022651"/>
    </source>
</evidence>
<keyword evidence="13" id="KW-1185">Reference proteome</keyword>
<evidence type="ECO:0000313" key="13">
    <source>
        <dbReference type="Proteomes" id="UP000316714"/>
    </source>
</evidence>
<dbReference type="GO" id="GO:0045493">
    <property type="term" value="P:xylan catabolic process"/>
    <property type="evidence" value="ECO:0007669"/>
    <property type="project" value="UniProtKB-KW"/>
</dbReference>
<evidence type="ECO:0000256" key="2">
    <source>
        <dbReference type="ARBA" id="ARBA00007495"/>
    </source>
</evidence>
<comment type="catalytic activity">
    <reaction evidence="1 9">
        <text>Endohydrolysis of (1-&gt;4)-beta-D-xylosidic linkages in xylans.</text>
        <dbReference type="EC" id="3.2.1.8"/>
    </reaction>
</comment>
<dbReference type="EMBL" id="SIHJ01000001">
    <property type="protein sequence ID" value="TWT38264.1"/>
    <property type="molecule type" value="Genomic_DNA"/>
</dbReference>
<dbReference type="Gene3D" id="1.10.1330.10">
    <property type="entry name" value="Dockerin domain"/>
    <property type="match status" value="1"/>
</dbReference>
<dbReference type="InterPro" id="IPR016134">
    <property type="entry name" value="Dockerin_dom"/>
</dbReference>
<keyword evidence="3 12" id="KW-0858">Xylan degradation</keyword>
<dbReference type="Pfam" id="PF00404">
    <property type="entry name" value="Dockerin_1"/>
    <property type="match status" value="1"/>
</dbReference>
<dbReference type="OrthoDB" id="9809277at2"/>
<dbReference type="PROSITE" id="PS00018">
    <property type="entry name" value="EF_HAND_1"/>
    <property type="match status" value="1"/>
</dbReference>
<feature type="domain" description="Dockerin" evidence="11">
    <location>
        <begin position="594"/>
        <end position="656"/>
    </location>
</feature>
<dbReference type="InterPro" id="IPR017853">
    <property type="entry name" value="GH"/>
</dbReference>
<dbReference type="PANTHER" id="PTHR31490:SF88">
    <property type="entry name" value="BETA-XYLANASE"/>
    <property type="match status" value="1"/>
</dbReference>
<dbReference type="InterPro" id="IPR002105">
    <property type="entry name" value="Dockerin_1_rpt"/>
</dbReference>
<dbReference type="PRINTS" id="PR00134">
    <property type="entry name" value="GLHYDRLASE10"/>
</dbReference>
<dbReference type="PROSITE" id="PS51766">
    <property type="entry name" value="DOCKERIN"/>
    <property type="match status" value="1"/>
</dbReference>
<evidence type="ECO:0000256" key="5">
    <source>
        <dbReference type="ARBA" id="ARBA00022801"/>
    </source>
</evidence>
<sequence length="685" mass="73865">MLRSAPAVVLLLAAAVVCRGDEFVLSDFDGAGFSYTYGGFEQQSDAGSVRLYDPADGWGAGVVNQTLDLSGFADGRLVVDFTPNAAHGTDFFLVQLNDASGLSGRWNFNASGYTPGEPVRLTSLNTLAEPDAVYDGSGFVDTPPDLSQITNWAVEGQWASPEPFDLTFDNLLVSTDAPPPPPYEGHAPDAPWRAEAAARIDAVRKADLTVRVTDASGAEVAGAGVRVRQQSHAFGFGSAVQAVRLRDNNPVHDDYKDKVAELFNIATIENNLKWPPWEGEWGSNFTRAGAAQTLDWLESHGIAARGHVLVWPGESNLPADVRSLLAGAPLNTAEQQQLRDRVAGHIADLAGEFSGRIGWWDVVNEPRANHDIMDNLPEGDAAMAEWFQLAAAAAPDARLYLNEYGILTSGGGVDTSNQRLLEDQLEALIDAGAPVDGVGLQGHFSDASLTGPERLWQIVDRYADLGLDVQVTEFDYNTTDEQLQAEYLRDFMTAMFAHEGVSDVVMWGFWEDAHFAPDAALFRSDWSIKPNGQAFIDLVFGEWWTDESLATNDQGEASLRAFKGQQLVTVTWAGAEHVAQVQLAEDGTVESLTLPFLLGDYNADGSVDAADYTVWRDALGNSVAAPGQGADGNGDGQVTQADYQVWRMNYGARLPAAGVGAVPEPAAWLLAPAAWAALAIRRRRR</sequence>
<evidence type="ECO:0000256" key="9">
    <source>
        <dbReference type="RuleBase" id="RU361174"/>
    </source>
</evidence>
<dbReference type="InterPro" id="IPR001000">
    <property type="entry name" value="GH10_dom"/>
</dbReference>